<sequence>MNDDREAMRSRNDALRAQVGDMLETFERQRQDLAAAQQRVATAQVSAWSSDNLVRVTSNAAGIPLDVHIEPEAFKRSTPERLSRSITEAVQAAAREGVRVSQQAFASVEAAADDLPDLPDLVPGAPSIRDLVDKLIPEPPVVQDTPPPPSAQAPLDDEDEDEYYRNRSYLEGGR</sequence>
<evidence type="ECO:0000313" key="3">
    <source>
        <dbReference type="Proteomes" id="UP000290439"/>
    </source>
</evidence>
<dbReference type="Pfam" id="PF02575">
    <property type="entry name" value="YbaB_DNA_bd"/>
    <property type="match status" value="1"/>
</dbReference>
<dbReference type="Proteomes" id="UP000290439">
    <property type="component" value="Chromosome"/>
</dbReference>
<gene>
    <name evidence="2" type="ORF">NCTC10797_05025</name>
</gene>
<dbReference type="Gene3D" id="3.30.1310.10">
    <property type="entry name" value="Nucleoid-associated protein YbaB-like domain"/>
    <property type="match status" value="1"/>
</dbReference>
<protein>
    <submittedName>
        <fullName evidence="2">DNA-binding protein, YbaB/EbfC family</fullName>
    </submittedName>
</protein>
<feature type="region of interest" description="Disordered" evidence="1">
    <location>
        <begin position="115"/>
        <end position="174"/>
    </location>
</feature>
<accession>A0A4U8WF89</accession>
<evidence type="ECO:0000256" key="1">
    <source>
        <dbReference type="SAM" id="MobiDB-lite"/>
    </source>
</evidence>
<proteinExistence type="predicted"/>
<reference evidence="2 3" key="1">
    <citation type="submission" date="2019-02" db="EMBL/GenBank/DDBJ databases">
        <authorList>
            <consortium name="Pathogen Informatics"/>
        </authorList>
    </citation>
    <scope>NUCLEOTIDE SEQUENCE [LARGE SCALE GENOMIC DNA]</scope>
    <source>
        <strain evidence="2 3">3012STDY6756504</strain>
    </source>
</reference>
<dbReference type="RefSeq" id="WP_130918791.1">
    <property type="nucleotide sequence ID" value="NZ_JADLPK010000006.1"/>
</dbReference>
<dbReference type="GO" id="GO:0003677">
    <property type="term" value="F:DNA binding"/>
    <property type="evidence" value="ECO:0007669"/>
    <property type="project" value="UniProtKB-KW"/>
</dbReference>
<dbReference type="SUPFAM" id="SSF82607">
    <property type="entry name" value="YbaB-like"/>
    <property type="match status" value="1"/>
</dbReference>
<dbReference type="EMBL" id="LR215973">
    <property type="protein sequence ID" value="VFB01208.1"/>
    <property type="molecule type" value="Genomic_DNA"/>
</dbReference>
<organism evidence="2 3">
    <name type="scientific">Nocardia cyriacigeorgica</name>
    <dbReference type="NCBI Taxonomy" id="135487"/>
    <lineage>
        <taxon>Bacteria</taxon>
        <taxon>Bacillati</taxon>
        <taxon>Actinomycetota</taxon>
        <taxon>Actinomycetes</taxon>
        <taxon>Mycobacteriales</taxon>
        <taxon>Nocardiaceae</taxon>
        <taxon>Nocardia</taxon>
    </lineage>
</organism>
<keyword evidence="2" id="KW-0238">DNA-binding</keyword>
<dbReference type="InterPro" id="IPR004401">
    <property type="entry name" value="YbaB/EbfC"/>
</dbReference>
<dbReference type="AlphaFoldDB" id="A0A4U8WF89"/>
<feature type="compositionally biased region" description="Pro residues" evidence="1">
    <location>
        <begin position="137"/>
        <end position="151"/>
    </location>
</feature>
<evidence type="ECO:0000313" key="2">
    <source>
        <dbReference type="EMBL" id="VFB01208.1"/>
    </source>
</evidence>
<name>A0A4U8WF89_9NOCA</name>
<dbReference type="InterPro" id="IPR036894">
    <property type="entry name" value="YbaB-like_sf"/>
</dbReference>